<dbReference type="AlphaFoldDB" id="B4RIR9"/>
<name>B4RIR9_PHEZH</name>
<reference evidence="1 2" key="1">
    <citation type="journal article" date="2008" name="BMC Genomics">
        <title>Complete genome of Phenylobacterium zucineum - a novel facultative intracellular bacterium isolated from human erythroleukemia cell line K562.</title>
        <authorList>
            <person name="Luo Y."/>
            <person name="Xu X."/>
            <person name="Ding Z."/>
            <person name="Liu Z."/>
            <person name="Zhang B."/>
            <person name="Yan Z."/>
            <person name="Sun J."/>
            <person name="Hu S."/>
            <person name="Hu X."/>
        </authorList>
    </citation>
    <scope>NUCLEOTIDE SEQUENCE [LARGE SCALE GENOMIC DNA]</scope>
    <source>
        <strain evidence="1 2">HLK1</strain>
        <plasmid evidence="2">Plasmid pHLK1</plasmid>
    </source>
</reference>
<organism evidence="1 2">
    <name type="scientific">Phenylobacterium zucineum (strain HLK1)</name>
    <dbReference type="NCBI Taxonomy" id="450851"/>
    <lineage>
        <taxon>Bacteria</taxon>
        <taxon>Pseudomonadati</taxon>
        <taxon>Pseudomonadota</taxon>
        <taxon>Alphaproteobacteria</taxon>
        <taxon>Caulobacterales</taxon>
        <taxon>Caulobacteraceae</taxon>
        <taxon>Phenylobacterium</taxon>
    </lineage>
</organism>
<dbReference type="Proteomes" id="UP000001868">
    <property type="component" value="Plasmid pHLK1"/>
</dbReference>
<protein>
    <submittedName>
        <fullName evidence="1">Uncharacterized protein</fullName>
    </submittedName>
</protein>
<evidence type="ECO:0000313" key="2">
    <source>
        <dbReference type="Proteomes" id="UP000001868"/>
    </source>
</evidence>
<keyword evidence="2" id="KW-1185">Reference proteome</keyword>
<dbReference type="HOGENOM" id="CLU_2651269_0_0_5"/>
<proteinExistence type="predicted"/>
<keyword evidence="1" id="KW-0614">Plasmid</keyword>
<accession>B4RIR9</accession>
<dbReference type="EMBL" id="CP000748">
    <property type="protein sequence ID" value="ACG80244.1"/>
    <property type="molecule type" value="Genomic_DNA"/>
</dbReference>
<geneLocation type="plasmid" evidence="2">
    <name>pHLK1</name>
</geneLocation>
<sequence length="76" mass="7910">MLAVMRPLAERTPASLSRGVALEAVFLGLMKAAALASVGAGMGKHEAREMLEDAVAELLGRLAEGHRASLSPRLDA</sequence>
<dbReference type="KEGG" id="pzu:PHZ_p0302"/>
<evidence type="ECO:0000313" key="1">
    <source>
        <dbReference type="EMBL" id="ACG80244.1"/>
    </source>
</evidence>
<gene>
    <name evidence="1" type="ordered locus">PHZ_p0302</name>
</gene>